<dbReference type="Proteomes" id="UP000680038">
    <property type="component" value="Unassembled WGS sequence"/>
</dbReference>
<evidence type="ECO:0000313" key="2">
    <source>
        <dbReference type="EMBL" id="CAG5016704.1"/>
    </source>
</evidence>
<organism evidence="2 3">
    <name type="scientific">Dyadobacter helix</name>
    <dbReference type="NCBI Taxonomy" id="2822344"/>
    <lineage>
        <taxon>Bacteria</taxon>
        <taxon>Pseudomonadati</taxon>
        <taxon>Bacteroidota</taxon>
        <taxon>Cytophagia</taxon>
        <taxon>Cytophagales</taxon>
        <taxon>Spirosomataceae</taxon>
        <taxon>Dyadobacter</taxon>
    </lineage>
</organism>
<evidence type="ECO:0000313" key="3">
    <source>
        <dbReference type="Proteomes" id="UP000680038"/>
    </source>
</evidence>
<comment type="caution">
    <text evidence="2">The sequence shown here is derived from an EMBL/GenBank/DDBJ whole genome shotgun (WGS) entry which is preliminary data.</text>
</comment>
<keyword evidence="1" id="KW-0812">Transmembrane</keyword>
<keyword evidence="3" id="KW-1185">Reference proteome</keyword>
<keyword evidence="1" id="KW-1133">Transmembrane helix</keyword>
<name>A0A916NEH9_9BACT</name>
<dbReference type="AlphaFoldDB" id="A0A916NEH9"/>
<dbReference type="EMBL" id="CAJRAF010000004">
    <property type="protein sequence ID" value="CAG5016704.1"/>
    <property type="molecule type" value="Genomic_DNA"/>
</dbReference>
<evidence type="ECO:0000256" key="1">
    <source>
        <dbReference type="SAM" id="Phobius"/>
    </source>
</evidence>
<feature type="transmembrane region" description="Helical" evidence="1">
    <location>
        <begin position="48"/>
        <end position="67"/>
    </location>
</feature>
<gene>
    <name evidence="2" type="ORF">DYBT9275_05614</name>
</gene>
<protein>
    <submittedName>
        <fullName evidence="2">Uncharacterized protein</fullName>
    </submittedName>
</protein>
<reference evidence="2" key="1">
    <citation type="submission" date="2021-04" db="EMBL/GenBank/DDBJ databases">
        <authorList>
            <person name="Rodrigo-Torres L."/>
            <person name="Arahal R. D."/>
            <person name="Lucena T."/>
        </authorList>
    </citation>
    <scope>NUCLEOTIDE SEQUENCE</scope>
    <source>
        <strain evidence="2">CECT 9275</strain>
    </source>
</reference>
<proteinExistence type="predicted"/>
<sequence length="80" mass="8907">MDERPQARVIKLLWLRAALNPLGIGSKFVQAGRGAIGKKCNPPMKFRLVYLDTVNVVNLIPLVWGQLMAKEVPLLVMVPL</sequence>
<keyword evidence="1" id="KW-0472">Membrane</keyword>
<accession>A0A916NEH9</accession>